<comment type="caution">
    <text evidence="4">The sequence shown here is derived from an EMBL/GenBank/DDBJ whole genome shotgun (WGS) entry which is preliminary data.</text>
</comment>
<dbReference type="InterPro" id="IPR057326">
    <property type="entry name" value="KR_dom"/>
</dbReference>
<dbReference type="OrthoDB" id="9804774at2"/>
<name>A0A4R2FBM2_9GAMM</name>
<evidence type="ECO:0000256" key="1">
    <source>
        <dbReference type="ARBA" id="ARBA00006484"/>
    </source>
</evidence>
<accession>A0A4R2FBM2</accession>
<dbReference type="PRINTS" id="PR00081">
    <property type="entry name" value="GDHRDH"/>
</dbReference>
<evidence type="ECO:0000259" key="3">
    <source>
        <dbReference type="SMART" id="SM00822"/>
    </source>
</evidence>
<feature type="domain" description="Ketoreductase" evidence="3">
    <location>
        <begin position="6"/>
        <end position="183"/>
    </location>
</feature>
<dbReference type="GO" id="GO:0016491">
    <property type="term" value="F:oxidoreductase activity"/>
    <property type="evidence" value="ECO:0007669"/>
    <property type="project" value="UniProtKB-KW"/>
</dbReference>
<dbReference type="InterPro" id="IPR036291">
    <property type="entry name" value="NAD(P)-bd_dom_sf"/>
</dbReference>
<keyword evidence="5" id="KW-1185">Reference proteome</keyword>
<dbReference type="SMART" id="SM00822">
    <property type="entry name" value="PKS_KR"/>
    <property type="match status" value="1"/>
</dbReference>
<dbReference type="Proteomes" id="UP000294832">
    <property type="component" value="Unassembled WGS sequence"/>
</dbReference>
<comment type="similarity">
    <text evidence="1">Belongs to the short-chain dehydrogenases/reductases (SDR) family.</text>
</comment>
<sequence>MRFQHRIAVVTGAASGLGRAFAIALAQRGARVVLVDNQDCRETAAAIAALGADVNYWYCDVANAAQVEDVCQQILARVNKVDFLLLCAGVHHSCPFEKISLSDWRRQIDVDLTGSFLFCQAFWPLMRQQIFGRILMLTGASGLFGDQFEAAYASAKMALIGLVNSLSLEGQGYNICVNSLCTQVFNSITGHHMADDVGAMFSIEAPVAAAMYLLGESAPSGQHVLAAAGSISRLRLAETHPAYFTADDCTPELVGKTWPKLSKAHPFSFQKSGEEQIVKWARNACREHGVLLE</sequence>
<dbReference type="RefSeq" id="WP_133038590.1">
    <property type="nucleotide sequence ID" value="NZ_BMXW01000022.1"/>
</dbReference>
<organism evidence="4 5">
    <name type="scientific">Shewanella fodinae</name>
    <dbReference type="NCBI Taxonomy" id="552357"/>
    <lineage>
        <taxon>Bacteria</taxon>
        <taxon>Pseudomonadati</taxon>
        <taxon>Pseudomonadota</taxon>
        <taxon>Gammaproteobacteria</taxon>
        <taxon>Alteromonadales</taxon>
        <taxon>Shewanellaceae</taxon>
        <taxon>Shewanella</taxon>
    </lineage>
</organism>
<dbReference type="Pfam" id="PF00106">
    <property type="entry name" value="adh_short"/>
    <property type="match status" value="1"/>
</dbReference>
<dbReference type="PANTHER" id="PTHR45024:SF2">
    <property type="entry name" value="SCP2 DOMAIN-CONTAINING PROTEIN"/>
    <property type="match status" value="1"/>
</dbReference>
<evidence type="ECO:0000313" key="4">
    <source>
        <dbReference type="EMBL" id="TCN85838.1"/>
    </source>
</evidence>
<gene>
    <name evidence="4" type="ORF">EDC91_10877</name>
</gene>
<dbReference type="SUPFAM" id="SSF51735">
    <property type="entry name" value="NAD(P)-binding Rossmann-fold domains"/>
    <property type="match status" value="1"/>
</dbReference>
<dbReference type="InterPro" id="IPR002347">
    <property type="entry name" value="SDR_fam"/>
</dbReference>
<dbReference type="CDD" id="cd05233">
    <property type="entry name" value="SDR_c"/>
    <property type="match status" value="1"/>
</dbReference>
<proteinExistence type="inferred from homology"/>
<dbReference type="Gene3D" id="3.40.50.720">
    <property type="entry name" value="NAD(P)-binding Rossmann-like Domain"/>
    <property type="match status" value="1"/>
</dbReference>
<dbReference type="InterPro" id="IPR051687">
    <property type="entry name" value="Peroxisomal_Beta-Oxidation"/>
</dbReference>
<dbReference type="EMBL" id="SLWF01000008">
    <property type="protein sequence ID" value="TCN85838.1"/>
    <property type="molecule type" value="Genomic_DNA"/>
</dbReference>
<evidence type="ECO:0000313" key="5">
    <source>
        <dbReference type="Proteomes" id="UP000294832"/>
    </source>
</evidence>
<keyword evidence="2" id="KW-0560">Oxidoreductase</keyword>
<dbReference type="AlphaFoldDB" id="A0A4R2FBM2"/>
<dbReference type="PANTHER" id="PTHR45024">
    <property type="entry name" value="DEHYDROGENASES, SHORT CHAIN"/>
    <property type="match status" value="1"/>
</dbReference>
<evidence type="ECO:0000256" key="2">
    <source>
        <dbReference type="ARBA" id="ARBA00023002"/>
    </source>
</evidence>
<reference evidence="4 5" key="1">
    <citation type="submission" date="2019-03" db="EMBL/GenBank/DDBJ databases">
        <title>Freshwater and sediment microbial communities from various areas in North America, analyzing microbe dynamics in response to fracking.</title>
        <authorList>
            <person name="Lamendella R."/>
        </authorList>
    </citation>
    <scope>NUCLEOTIDE SEQUENCE [LARGE SCALE GENOMIC DNA]</scope>
    <source>
        <strain evidence="4 5">74A</strain>
    </source>
</reference>
<protein>
    <submittedName>
        <fullName evidence="4">NAD(P)-dependent dehydrogenase (Short-subunit alcohol dehydrogenase family)</fullName>
    </submittedName>
</protein>